<sequence length="126" mass="13644">MSVLPREAAELLHSLGYIYGQHGQERRGLALMLIAARIAPDDPGVLKTLAAAFIATGAGDRALAVIDRVAEIEGGLSSPLALLRSRALWAGGRKIEARQAFRDYVVDRNAEPEPRADVETREKEPT</sequence>
<dbReference type="InterPro" id="IPR011990">
    <property type="entry name" value="TPR-like_helical_dom_sf"/>
</dbReference>
<dbReference type="KEGG" id="cmet:K6K41_15515"/>
<evidence type="ECO:0000313" key="2">
    <source>
        <dbReference type="Proteomes" id="UP000825701"/>
    </source>
</evidence>
<dbReference type="Gene3D" id="1.25.40.10">
    <property type="entry name" value="Tetratricopeptide repeat domain"/>
    <property type="match status" value="1"/>
</dbReference>
<dbReference type="AlphaFoldDB" id="A0A9E6ULS1"/>
<keyword evidence="2" id="KW-1185">Reference proteome</keyword>
<proteinExistence type="predicted"/>
<dbReference type="RefSeq" id="WP_261401398.1">
    <property type="nucleotide sequence ID" value="NZ_CP081869.1"/>
</dbReference>
<accession>A0A9E6ULS1</accession>
<dbReference type="Proteomes" id="UP000825701">
    <property type="component" value="Chromosome"/>
</dbReference>
<dbReference type="SUPFAM" id="SSF48452">
    <property type="entry name" value="TPR-like"/>
    <property type="match status" value="1"/>
</dbReference>
<name>A0A9E6ULS1_9HYPH</name>
<gene>
    <name evidence="1" type="ORF">K6K41_15515</name>
</gene>
<evidence type="ECO:0000313" key="1">
    <source>
        <dbReference type="EMBL" id="QZN98473.1"/>
    </source>
</evidence>
<protein>
    <submittedName>
        <fullName evidence="1">Type III secretion protein</fullName>
    </submittedName>
</protein>
<reference evidence="1" key="1">
    <citation type="submission" date="2021-08" db="EMBL/GenBank/DDBJ databases">
        <authorList>
            <person name="Zhang H."/>
            <person name="Xu M."/>
            <person name="Yu Z."/>
            <person name="Yang L."/>
            <person name="Cai Y."/>
        </authorList>
    </citation>
    <scope>NUCLEOTIDE SEQUENCE</scope>
    <source>
        <strain evidence="1">CHL1</strain>
    </source>
</reference>
<dbReference type="EMBL" id="CP081869">
    <property type="protein sequence ID" value="QZN98473.1"/>
    <property type="molecule type" value="Genomic_DNA"/>
</dbReference>
<organism evidence="1 2">
    <name type="scientific">Chenggangzhangella methanolivorans</name>
    <dbReference type="NCBI Taxonomy" id="1437009"/>
    <lineage>
        <taxon>Bacteria</taxon>
        <taxon>Pseudomonadati</taxon>
        <taxon>Pseudomonadota</taxon>
        <taxon>Alphaproteobacteria</taxon>
        <taxon>Hyphomicrobiales</taxon>
        <taxon>Methylopilaceae</taxon>
        <taxon>Chenggangzhangella</taxon>
    </lineage>
</organism>